<accession>A0A037ZNT5</accession>
<dbReference type="Pfam" id="PF06568">
    <property type="entry name" value="YjiS-like"/>
    <property type="match status" value="1"/>
</dbReference>
<evidence type="ECO:0000313" key="2">
    <source>
        <dbReference type="EMBL" id="KAJ56471.1"/>
    </source>
</evidence>
<feature type="domain" description="YjiS-like" evidence="1">
    <location>
        <begin position="23"/>
        <end position="56"/>
    </location>
</feature>
<dbReference type="EMBL" id="JFKE01000002">
    <property type="protein sequence ID" value="KAJ56471.1"/>
    <property type="molecule type" value="Genomic_DNA"/>
</dbReference>
<gene>
    <name evidence="2" type="ORF">ACMU_05880</name>
</gene>
<proteinExistence type="predicted"/>
<evidence type="ECO:0000313" key="3">
    <source>
        <dbReference type="Proteomes" id="UP000026249"/>
    </source>
</evidence>
<organism evidence="2 3">
    <name type="scientific">Actibacterium mucosum KCTC 23349</name>
    <dbReference type="NCBI Taxonomy" id="1454373"/>
    <lineage>
        <taxon>Bacteria</taxon>
        <taxon>Pseudomonadati</taxon>
        <taxon>Pseudomonadota</taxon>
        <taxon>Alphaproteobacteria</taxon>
        <taxon>Rhodobacterales</taxon>
        <taxon>Roseobacteraceae</taxon>
        <taxon>Actibacterium</taxon>
    </lineage>
</organism>
<comment type="caution">
    <text evidence="2">The sequence shown here is derived from an EMBL/GenBank/DDBJ whole genome shotgun (WGS) entry which is preliminary data.</text>
</comment>
<reference evidence="2 3" key="1">
    <citation type="submission" date="2014-03" db="EMBL/GenBank/DDBJ databases">
        <title>Draft Genome Sequence of Actibacterium mucosum KCTC 23349, a Marine Alphaproteobacterium with Complex Ionic Requirements Isolated from Mediterranean Seawater at Malvarrosa Beach, Valencia, Spain.</title>
        <authorList>
            <person name="Arahal D.R."/>
            <person name="Shao Z."/>
            <person name="Lai Q."/>
            <person name="Pujalte M.J."/>
        </authorList>
    </citation>
    <scope>NUCLEOTIDE SEQUENCE [LARGE SCALE GENOMIC DNA]</scope>
    <source>
        <strain evidence="2 3">KCTC 23349</strain>
    </source>
</reference>
<dbReference type="STRING" id="1454373.ACMU_05880"/>
<dbReference type="InterPro" id="IPR009506">
    <property type="entry name" value="YjiS-like"/>
</dbReference>
<protein>
    <recommendedName>
        <fullName evidence="1">YjiS-like domain-containing protein</fullName>
    </recommendedName>
</protein>
<keyword evidence="3" id="KW-1185">Reference proteome</keyword>
<sequence>MKMSDFTHIAPFRHAKGFSFLRLLNRISAVSRQRRALAKLTDHELEDIGITRAQAEAEAKRPAWDAPHGWRQ</sequence>
<name>A0A037ZNT5_9RHOB</name>
<dbReference type="Proteomes" id="UP000026249">
    <property type="component" value="Unassembled WGS sequence"/>
</dbReference>
<evidence type="ECO:0000259" key="1">
    <source>
        <dbReference type="Pfam" id="PF06568"/>
    </source>
</evidence>
<dbReference type="AlphaFoldDB" id="A0A037ZNT5"/>